<dbReference type="Proteomes" id="UP000660611">
    <property type="component" value="Unassembled WGS sequence"/>
</dbReference>
<accession>A0A919UAK1</accession>
<reference evidence="2" key="1">
    <citation type="submission" date="2021-01" db="EMBL/GenBank/DDBJ databases">
        <title>Whole genome shotgun sequence of Dactylosporangium siamense NBRC 106093.</title>
        <authorList>
            <person name="Komaki H."/>
            <person name="Tamura T."/>
        </authorList>
    </citation>
    <scope>NUCLEOTIDE SEQUENCE</scope>
    <source>
        <strain evidence="2">NBRC 106093</strain>
    </source>
</reference>
<feature type="compositionally biased region" description="Basic and acidic residues" evidence="1">
    <location>
        <begin position="17"/>
        <end position="28"/>
    </location>
</feature>
<dbReference type="AlphaFoldDB" id="A0A919UAK1"/>
<name>A0A919UAK1_9ACTN</name>
<dbReference type="EMBL" id="BONQ01000026">
    <property type="protein sequence ID" value="GIG43723.1"/>
    <property type="molecule type" value="Genomic_DNA"/>
</dbReference>
<proteinExistence type="predicted"/>
<evidence type="ECO:0000313" key="3">
    <source>
        <dbReference type="Proteomes" id="UP000660611"/>
    </source>
</evidence>
<organism evidence="2 3">
    <name type="scientific">Dactylosporangium siamense</name>
    <dbReference type="NCBI Taxonomy" id="685454"/>
    <lineage>
        <taxon>Bacteria</taxon>
        <taxon>Bacillati</taxon>
        <taxon>Actinomycetota</taxon>
        <taxon>Actinomycetes</taxon>
        <taxon>Micromonosporales</taxon>
        <taxon>Micromonosporaceae</taxon>
        <taxon>Dactylosporangium</taxon>
    </lineage>
</organism>
<evidence type="ECO:0000313" key="2">
    <source>
        <dbReference type="EMBL" id="GIG43723.1"/>
    </source>
</evidence>
<evidence type="ECO:0000256" key="1">
    <source>
        <dbReference type="SAM" id="MobiDB-lite"/>
    </source>
</evidence>
<keyword evidence="3" id="KW-1185">Reference proteome</keyword>
<protein>
    <submittedName>
        <fullName evidence="2">Uncharacterized protein</fullName>
    </submittedName>
</protein>
<feature type="region of interest" description="Disordered" evidence="1">
    <location>
        <begin position="1"/>
        <end position="56"/>
    </location>
</feature>
<sequence length="56" mass="6105">MPWAGIHFDTVAPHPQRTKDLKAHESATDRPIFVARPAGMNGQGHADSRVTQQIAS</sequence>
<comment type="caution">
    <text evidence="2">The sequence shown here is derived from an EMBL/GenBank/DDBJ whole genome shotgun (WGS) entry which is preliminary data.</text>
</comment>
<gene>
    <name evidence="2" type="ORF">Dsi01nite_017640</name>
</gene>